<feature type="transmembrane region" description="Helical" evidence="1">
    <location>
        <begin position="12"/>
        <end position="34"/>
    </location>
</feature>
<feature type="transmembrane region" description="Helical" evidence="1">
    <location>
        <begin position="188"/>
        <end position="211"/>
    </location>
</feature>
<dbReference type="InterPro" id="IPR036259">
    <property type="entry name" value="MFS_trans_sf"/>
</dbReference>
<keyword evidence="1" id="KW-0472">Membrane</keyword>
<feature type="domain" description="Major facilitator superfamily (MFS) profile" evidence="2">
    <location>
        <begin position="175"/>
        <end position="363"/>
    </location>
</feature>
<feature type="transmembrane region" description="Helical" evidence="1">
    <location>
        <begin position="41"/>
        <end position="62"/>
    </location>
</feature>
<accession>A0A8D5U5Y5</accession>
<dbReference type="GO" id="GO:0022857">
    <property type="term" value="F:transmembrane transporter activity"/>
    <property type="evidence" value="ECO:0007669"/>
    <property type="project" value="InterPro"/>
</dbReference>
<proteinExistence type="predicted"/>
<evidence type="ECO:0000313" key="4">
    <source>
        <dbReference type="Proteomes" id="UP000825123"/>
    </source>
</evidence>
<dbReference type="SUPFAM" id="SSF103473">
    <property type="entry name" value="MFS general substrate transporter"/>
    <property type="match status" value="1"/>
</dbReference>
<dbReference type="InterPro" id="IPR011701">
    <property type="entry name" value="MFS"/>
</dbReference>
<evidence type="ECO:0000259" key="2">
    <source>
        <dbReference type="PROSITE" id="PS50850"/>
    </source>
</evidence>
<dbReference type="Pfam" id="PF07690">
    <property type="entry name" value="MFS_1"/>
    <property type="match status" value="1"/>
</dbReference>
<gene>
    <name evidence="3" type="ORF">KN1_09770</name>
</gene>
<dbReference type="Proteomes" id="UP000825123">
    <property type="component" value="Chromosome"/>
</dbReference>
<organism evidence="3 4">
    <name type="scientific">Stygiolobus caldivivus</name>
    <dbReference type="NCBI Taxonomy" id="2824673"/>
    <lineage>
        <taxon>Archaea</taxon>
        <taxon>Thermoproteota</taxon>
        <taxon>Thermoprotei</taxon>
        <taxon>Sulfolobales</taxon>
        <taxon>Sulfolobaceae</taxon>
        <taxon>Stygiolobus</taxon>
    </lineage>
</organism>
<protein>
    <submittedName>
        <fullName evidence="3">MFS transporter</fullName>
    </submittedName>
</protein>
<dbReference type="AlphaFoldDB" id="A0A8D5U5Y5"/>
<reference evidence="3 4" key="1">
    <citation type="submission" date="2021-04" db="EMBL/GenBank/DDBJ databases">
        <title>Complete genome sequence of Stygiolobus sp. KN-1.</title>
        <authorList>
            <person name="Nakamura K."/>
            <person name="Sakai H."/>
            <person name="Kurosawa N."/>
        </authorList>
    </citation>
    <scope>NUCLEOTIDE SEQUENCE [LARGE SCALE GENOMIC DNA]</scope>
    <source>
        <strain evidence="3 4">KN-1</strain>
    </source>
</reference>
<dbReference type="PANTHER" id="PTHR23520:SF5">
    <property type="entry name" value="TRANSPORTER, PUTATIVE (AFU_ORTHOLOGUE AFUA_3G04000)-RELATED"/>
    <property type="match status" value="1"/>
</dbReference>
<name>A0A8D5U5Y5_9CREN</name>
<dbReference type="PANTHER" id="PTHR23520">
    <property type="entry name" value="TRANSPORTER, PUTATIVE (AFU_ORTHOLOGUE AFUA_3G04000)-RELATED"/>
    <property type="match status" value="1"/>
</dbReference>
<feature type="transmembrane region" description="Helical" evidence="1">
    <location>
        <begin position="248"/>
        <end position="267"/>
    </location>
</feature>
<dbReference type="EMBL" id="AP024597">
    <property type="protein sequence ID" value="BCU69680.1"/>
    <property type="molecule type" value="Genomic_DNA"/>
</dbReference>
<evidence type="ECO:0000313" key="3">
    <source>
        <dbReference type="EMBL" id="BCU69680.1"/>
    </source>
</evidence>
<evidence type="ECO:0000256" key="1">
    <source>
        <dbReference type="SAM" id="Phobius"/>
    </source>
</evidence>
<keyword evidence="4" id="KW-1185">Reference proteome</keyword>
<feature type="transmembrane region" description="Helical" evidence="1">
    <location>
        <begin position="120"/>
        <end position="141"/>
    </location>
</feature>
<sequence>MNIEMKKEELLLVLSSSIGGIAWGSNVLIIPLYFKSLGLNPLLIGEIISSSIIVGTLLSLFWSTLGDAYGRKKFIYISRGVSVIAYLFLLFTPFSYLFVNQGYGLISVLIAEKSKDLDKALSYRSSLNILFSVLGSLLPLFTSYRQIIILDGSVILFSLLLLIPVPESYKGTGKISLRITSFKLLGKLSTEAIVGLGAGILLPMMSLWFNLRFGVEASTLSPIYALSEITLATGTLGAPLLSKTVGRVRAIFITHVIAIIVLVLIPFSTSLIEAGTLYVIRNTLMNLTSPLMYSLIFSVVKEEERSRVDSFLQLLDAIPRSIGPTMTGYLFTLGGLNIPFFVTASLYSLSTVLFYFFFKDIKL</sequence>
<dbReference type="Gene3D" id="1.20.1250.20">
    <property type="entry name" value="MFS general substrate transporter like domains"/>
    <property type="match status" value="2"/>
</dbReference>
<feature type="transmembrane region" description="Helical" evidence="1">
    <location>
        <begin position="147"/>
        <end position="167"/>
    </location>
</feature>
<dbReference type="KEGG" id="csty:KN1_09770"/>
<feature type="transmembrane region" description="Helical" evidence="1">
    <location>
        <begin position="338"/>
        <end position="358"/>
    </location>
</feature>
<keyword evidence="1" id="KW-0812">Transmembrane</keyword>
<feature type="transmembrane region" description="Helical" evidence="1">
    <location>
        <begin position="74"/>
        <end position="99"/>
    </location>
</feature>
<dbReference type="InterPro" id="IPR020846">
    <property type="entry name" value="MFS_dom"/>
</dbReference>
<keyword evidence="1" id="KW-1133">Transmembrane helix</keyword>
<dbReference type="PROSITE" id="PS50850">
    <property type="entry name" value="MFS"/>
    <property type="match status" value="1"/>
</dbReference>